<dbReference type="EMBL" id="CAUYUJ010014632">
    <property type="protein sequence ID" value="CAK0844094.1"/>
    <property type="molecule type" value="Genomic_DNA"/>
</dbReference>
<proteinExistence type="predicted"/>
<organism evidence="1 2">
    <name type="scientific">Prorocentrum cordatum</name>
    <dbReference type="NCBI Taxonomy" id="2364126"/>
    <lineage>
        <taxon>Eukaryota</taxon>
        <taxon>Sar</taxon>
        <taxon>Alveolata</taxon>
        <taxon>Dinophyceae</taxon>
        <taxon>Prorocentrales</taxon>
        <taxon>Prorocentraceae</taxon>
        <taxon>Prorocentrum</taxon>
    </lineage>
</organism>
<evidence type="ECO:0000313" key="1">
    <source>
        <dbReference type="EMBL" id="CAK0844094.1"/>
    </source>
</evidence>
<keyword evidence="2" id="KW-1185">Reference proteome</keyword>
<gene>
    <name evidence="1" type="ORF">PCOR1329_LOCUS38264</name>
</gene>
<protein>
    <submittedName>
        <fullName evidence="1">Uncharacterized protein</fullName>
    </submittedName>
</protein>
<dbReference type="Proteomes" id="UP001189429">
    <property type="component" value="Unassembled WGS sequence"/>
</dbReference>
<sequence length="184" mass="20922">MIFVQDDYRWKGFEDCICRNITYYDLDGDEHVRSSSDWMQYPWGAAVDQCWRDLAAIFHLGGVEDGAVYTVRVHPRNNFAVGRGTILQRPLSQWRAAYELASRPVCHPGSLNESRLSAEVLRAQEVLFQRGSTDARLLHDQPGWTKHTSGGPSQHLRDGIYNVTPAAPSACAREVFAGRQCWRR</sequence>
<evidence type="ECO:0000313" key="2">
    <source>
        <dbReference type="Proteomes" id="UP001189429"/>
    </source>
</evidence>
<reference evidence="1" key="1">
    <citation type="submission" date="2023-10" db="EMBL/GenBank/DDBJ databases">
        <authorList>
            <person name="Chen Y."/>
            <person name="Shah S."/>
            <person name="Dougan E. K."/>
            <person name="Thang M."/>
            <person name="Chan C."/>
        </authorList>
    </citation>
    <scope>NUCLEOTIDE SEQUENCE [LARGE SCALE GENOMIC DNA]</scope>
</reference>
<accession>A0ABN9TG37</accession>
<name>A0ABN9TG37_9DINO</name>
<comment type="caution">
    <text evidence="1">The sequence shown here is derived from an EMBL/GenBank/DDBJ whole genome shotgun (WGS) entry which is preliminary data.</text>
</comment>